<reference evidence="2 4" key="1">
    <citation type="journal article" date="2011" name="Stand. Genomic Sci.">
        <title>Draft genome sequence of Caminibacter mediatlanticus strain TB-2, an epsilonproteobacterium isolated from a deep-sea hydrothermal vent.</title>
        <authorList>
            <person name="Giovannelli D."/>
            <person name="Ferriera S."/>
            <person name="Johnson J."/>
            <person name="Kravitz S."/>
            <person name="Perez-Rodriguez I."/>
            <person name="Ricci J."/>
            <person name="O'Brien C."/>
            <person name="Voordeckers J.W."/>
            <person name="Bini E."/>
            <person name="Vetriani C."/>
        </authorList>
    </citation>
    <scope>NUCLEOTIDE SEQUENCE [LARGE SCALE GENOMIC DNA]</scope>
    <source>
        <strain evidence="2 4">TB-2</strain>
    </source>
</reference>
<protein>
    <submittedName>
        <fullName evidence="2">Uncharacterized protein</fullName>
    </submittedName>
</protein>
<evidence type="ECO:0000313" key="4">
    <source>
        <dbReference type="Proteomes" id="UP000003288"/>
    </source>
</evidence>
<evidence type="ECO:0000313" key="5">
    <source>
        <dbReference type="Proteomes" id="UP000306825"/>
    </source>
</evidence>
<dbReference type="Proteomes" id="UP000306825">
    <property type="component" value="Chromosome"/>
</dbReference>
<name>A0AAI9AGU7_9BACT</name>
<gene>
    <name evidence="2" type="ORF">CMTB2_09165</name>
    <name evidence="3" type="ORF">FE773_00195</name>
</gene>
<evidence type="ECO:0000313" key="2">
    <source>
        <dbReference type="EMBL" id="EDM23423.1"/>
    </source>
</evidence>
<reference evidence="3 5" key="2">
    <citation type="submission" date="2019-05" db="EMBL/GenBank/DDBJ databases">
        <title>A comparative analysis of the Nautiliaceae.</title>
        <authorList>
            <person name="Grosche A."/>
            <person name="Smedile F."/>
            <person name="Vetriani C."/>
        </authorList>
    </citation>
    <scope>NUCLEOTIDE SEQUENCE [LARGE SCALE GENOMIC DNA]</scope>
    <source>
        <strain evidence="3 5">TB-2</strain>
    </source>
</reference>
<dbReference type="AlphaFoldDB" id="A0AAI9AGU7"/>
<organism evidence="2 4">
    <name type="scientific">Caminibacter mediatlanticus TB-2</name>
    <dbReference type="NCBI Taxonomy" id="391592"/>
    <lineage>
        <taxon>Bacteria</taxon>
        <taxon>Pseudomonadati</taxon>
        <taxon>Campylobacterota</taxon>
        <taxon>Epsilonproteobacteria</taxon>
        <taxon>Nautiliales</taxon>
        <taxon>Nautiliaceae</taxon>
        <taxon>Caminibacter</taxon>
    </lineage>
</organism>
<evidence type="ECO:0000256" key="1">
    <source>
        <dbReference type="SAM" id="Phobius"/>
    </source>
</evidence>
<dbReference type="EMBL" id="ABCJ01000006">
    <property type="protein sequence ID" value="EDM23423.1"/>
    <property type="molecule type" value="Genomic_DNA"/>
</dbReference>
<feature type="transmembrane region" description="Helical" evidence="1">
    <location>
        <begin position="6"/>
        <end position="28"/>
    </location>
</feature>
<evidence type="ECO:0000313" key="3">
    <source>
        <dbReference type="EMBL" id="QCT93662.1"/>
    </source>
</evidence>
<keyword evidence="1" id="KW-1133">Transmembrane helix</keyword>
<dbReference type="EMBL" id="CP040463">
    <property type="protein sequence ID" value="QCT93662.1"/>
    <property type="molecule type" value="Genomic_DNA"/>
</dbReference>
<accession>A0AAI9AGU7</accession>
<keyword evidence="1" id="KW-0812">Transmembrane</keyword>
<sequence>MKNGVALLVTLSFLIIIVVLIGKFFLVYEHISSNTFERAISQNSLFIKDVKKVISSLTKEINSSKELKKIFISFPFEVENIKGIITITSLSNKLNLNLYKNKQKRKIIDQFLENLFNYYNVNDFFYFKNLLLDTYDLDLNERDSYTEIALYDNTFQDGEIYNFKQFKKILDIYAKQRNDKNIYKIPWKKLIYFSDEKSIIDCENANKLLLKFFEINSCKNITDAMKSLDIIPYSKGKNYLIKIRINYNLDNLNIIYNLKTKKVIVENHPIY</sequence>
<keyword evidence="1" id="KW-0472">Membrane</keyword>
<keyword evidence="5" id="KW-1185">Reference proteome</keyword>
<dbReference type="RefSeq" id="WP_007474961.1">
    <property type="nucleotide sequence ID" value="NZ_ABCJ01000006.1"/>
</dbReference>
<dbReference type="Proteomes" id="UP000003288">
    <property type="component" value="Unassembled WGS sequence"/>
</dbReference>
<proteinExistence type="predicted"/>